<dbReference type="AlphaFoldDB" id="A0A9Q1G706"/>
<proteinExistence type="predicted"/>
<comment type="caution">
    <text evidence="1">The sequence shown here is derived from an EMBL/GenBank/DDBJ whole genome shotgun (WGS) entry which is preliminary data.</text>
</comment>
<accession>A0A9Q1G706</accession>
<dbReference type="EMBL" id="JAINUF010000002">
    <property type="protein sequence ID" value="KAJ8375845.1"/>
    <property type="molecule type" value="Genomic_DNA"/>
</dbReference>
<evidence type="ECO:0000313" key="2">
    <source>
        <dbReference type="Proteomes" id="UP001152622"/>
    </source>
</evidence>
<sequence length="87" mass="10488">MLRISGCHESPEMQRMVSEHRNSADTCFYFRIKTDVYDHSLTRNIGFQCEKSVFDCSITLRHVFHVKHETNRPIKNGMWFLLFRFFI</sequence>
<evidence type="ECO:0000313" key="1">
    <source>
        <dbReference type="EMBL" id="KAJ8375845.1"/>
    </source>
</evidence>
<protein>
    <submittedName>
        <fullName evidence="1">Uncharacterized protein</fullName>
    </submittedName>
</protein>
<dbReference type="Proteomes" id="UP001152622">
    <property type="component" value="Chromosome 2"/>
</dbReference>
<name>A0A9Q1G706_SYNKA</name>
<organism evidence="1 2">
    <name type="scientific">Synaphobranchus kaupii</name>
    <name type="common">Kaup's arrowtooth eel</name>
    <dbReference type="NCBI Taxonomy" id="118154"/>
    <lineage>
        <taxon>Eukaryota</taxon>
        <taxon>Metazoa</taxon>
        <taxon>Chordata</taxon>
        <taxon>Craniata</taxon>
        <taxon>Vertebrata</taxon>
        <taxon>Euteleostomi</taxon>
        <taxon>Actinopterygii</taxon>
        <taxon>Neopterygii</taxon>
        <taxon>Teleostei</taxon>
        <taxon>Anguilliformes</taxon>
        <taxon>Synaphobranchidae</taxon>
        <taxon>Synaphobranchus</taxon>
    </lineage>
</organism>
<gene>
    <name evidence="1" type="ORF">SKAU_G00064250</name>
</gene>
<keyword evidence="2" id="KW-1185">Reference proteome</keyword>
<reference evidence="1" key="1">
    <citation type="journal article" date="2023" name="Science">
        <title>Genome structures resolve the early diversification of teleost fishes.</title>
        <authorList>
            <person name="Parey E."/>
            <person name="Louis A."/>
            <person name="Montfort J."/>
            <person name="Bouchez O."/>
            <person name="Roques C."/>
            <person name="Iampietro C."/>
            <person name="Lluch J."/>
            <person name="Castinel A."/>
            <person name="Donnadieu C."/>
            <person name="Desvignes T."/>
            <person name="Floi Bucao C."/>
            <person name="Jouanno E."/>
            <person name="Wen M."/>
            <person name="Mejri S."/>
            <person name="Dirks R."/>
            <person name="Jansen H."/>
            <person name="Henkel C."/>
            <person name="Chen W.J."/>
            <person name="Zahm M."/>
            <person name="Cabau C."/>
            <person name="Klopp C."/>
            <person name="Thompson A.W."/>
            <person name="Robinson-Rechavi M."/>
            <person name="Braasch I."/>
            <person name="Lecointre G."/>
            <person name="Bobe J."/>
            <person name="Postlethwait J.H."/>
            <person name="Berthelot C."/>
            <person name="Roest Crollius H."/>
            <person name="Guiguen Y."/>
        </authorList>
    </citation>
    <scope>NUCLEOTIDE SEQUENCE</scope>
    <source>
        <strain evidence="1">WJC10195</strain>
    </source>
</reference>